<accession>A0ABY1ZPV1</accession>
<evidence type="ECO:0000313" key="4">
    <source>
        <dbReference type="Proteomes" id="UP000313645"/>
    </source>
</evidence>
<keyword evidence="4" id="KW-1185">Reference proteome</keyword>
<feature type="domain" description="GST C-terminal" evidence="2">
    <location>
        <begin position="89"/>
        <end position="205"/>
    </location>
</feature>
<reference evidence="3 4" key="1">
    <citation type="submission" date="2019-02" db="EMBL/GenBank/DDBJ databases">
        <title>Marinobacter halodurans sp. nov., a marine bacterium isolated from sea tidal flat.</title>
        <authorList>
            <person name="Yoo Y."/>
            <person name="Lee D.W."/>
            <person name="Kim B.S."/>
            <person name="Kim J.-J."/>
        </authorList>
    </citation>
    <scope>NUCLEOTIDE SEQUENCE [LARGE SCALE GENOMIC DNA]</scope>
    <source>
        <strain evidence="3 4">YJ-S3-2</strain>
    </source>
</reference>
<dbReference type="InterPro" id="IPR040079">
    <property type="entry name" value="Glutathione_S-Trfase"/>
</dbReference>
<dbReference type="SFLD" id="SFLDG00358">
    <property type="entry name" value="Main_(cytGST)"/>
    <property type="match status" value="1"/>
</dbReference>
<evidence type="ECO:0000259" key="2">
    <source>
        <dbReference type="PROSITE" id="PS50405"/>
    </source>
</evidence>
<dbReference type="Pfam" id="PF00043">
    <property type="entry name" value="GST_C"/>
    <property type="match status" value="1"/>
</dbReference>
<dbReference type="Gene3D" id="1.20.1050.10">
    <property type="match status" value="1"/>
</dbReference>
<dbReference type="InterPro" id="IPR004045">
    <property type="entry name" value="Glutathione_S-Trfase_N"/>
</dbReference>
<dbReference type="Gene3D" id="3.40.30.10">
    <property type="entry name" value="Glutaredoxin"/>
    <property type="match status" value="1"/>
</dbReference>
<dbReference type="PROSITE" id="PS50405">
    <property type="entry name" value="GST_CTER"/>
    <property type="match status" value="1"/>
</dbReference>
<dbReference type="RefSeq" id="WP_131478909.1">
    <property type="nucleotide sequence ID" value="NZ_SJDL01000003.1"/>
</dbReference>
<dbReference type="PROSITE" id="PS50404">
    <property type="entry name" value="GST_NTER"/>
    <property type="match status" value="1"/>
</dbReference>
<proteinExistence type="predicted"/>
<dbReference type="InterPro" id="IPR004046">
    <property type="entry name" value="GST_C"/>
</dbReference>
<dbReference type="SFLD" id="SFLDS00019">
    <property type="entry name" value="Glutathione_Transferase_(cytos"/>
    <property type="match status" value="1"/>
</dbReference>
<comment type="caution">
    <text evidence="3">The sequence shown here is derived from an EMBL/GenBank/DDBJ whole genome shotgun (WGS) entry which is preliminary data.</text>
</comment>
<name>A0ABY1ZPV1_9GAMM</name>
<dbReference type="Proteomes" id="UP000313645">
    <property type="component" value="Unassembled WGS sequence"/>
</dbReference>
<dbReference type="PANTHER" id="PTHR44051">
    <property type="entry name" value="GLUTATHIONE S-TRANSFERASE-RELATED"/>
    <property type="match status" value="1"/>
</dbReference>
<dbReference type="InterPro" id="IPR036249">
    <property type="entry name" value="Thioredoxin-like_sf"/>
</dbReference>
<dbReference type="Pfam" id="PF13409">
    <property type="entry name" value="GST_N_2"/>
    <property type="match status" value="1"/>
</dbReference>
<dbReference type="InterPro" id="IPR036282">
    <property type="entry name" value="Glutathione-S-Trfase_C_sf"/>
</dbReference>
<organism evidence="3 4">
    <name type="scientific">Marinobacter halodurans</name>
    <dbReference type="NCBI Taxonomy" id="2528979"/>
    <lineage>
        <taxon>Bacteria</taxon>
        <taxon>Pseudomonadati</taxon>
        <taxon>Pseudomonadota</taxon>
        <taxon>Gammaproteobacteria</taxon>
        <taxon>Pseudomonadales</taxon>
        <taxon>Marinobacteraceae</taxon>
        <taxon>Marinobacter</taxon>
    </lineage>
</organism>
<dbReference type="SUPFAM" id="SSF47616">
    <property type="entry name" value="GST C-terminal domain-like"/>
    <property type="match status" value="1"/>
</dbReference>
<feature type="domain" description="GST N-terminal" evidence="1">
    <location>
        <begin position="1"/>
        <end position="83"/>
    </location>
</feature>
<gene>
    <name evidence="3" type="ORF">EZI54_03050</name>
</gene>
<dbReference type="InterPro" id="IPR034345">
    <property type="entry name" value="Gtt2-like_N"/>
</dbReference>
<dbReference type="EMBL" id="SJDL01000003">
    <property type="protein sequence ID" value="TBW58865.1"/>
    <property type="molecule type" value="Genomic_DNA"/>
</dbReference>
<dbReference type="CDD" id="cd03051">
    <property type="entry name" value="GST_N_GTT2_like"/>
    <property type="match status" value="1"/>
</dbReference>
<evidence type="ECO:0000259" key="1">
    <source>
        <dbReference type="PROSITE" id="PS50404"/>
    </source>
</evidence>
<dbReference type="SUPFAM" id="SSF52833">
    <property type="entry name" value="Thioredoxin-like"/>
    <property type="match status" value="1"/>
</dbReference>
<evidence type="ECO:0000313" key="3">
    <source>
        <dbReference type="EMBL" id="TBW58865.1"/>
    </source>
</evidence>
<protein>
    <submittedName>
        <fullName evidence="3">Glutathione S-transferase family protein</fullName>
    </submittedName>
</protein>
<dbReference type="PANTHER" id="PTHR44051:SF8">
    <property type="entry name" value="GLUTATHIONE S-TRANSFERASE GSTA"/>
    <property type="match status" value="1"/>
</dbReference>
<sequence>MKIFETKTAPNPRRVRMFLAEKGLLDEVEFVQVDIQKGENLTPEYAAMNPMKKVPVLQLDDGTSVAETMAICRYFEELHPDTTPLLGEGALGKAHVEQWLRWIEFFFFLPTGMCFQHTSGYFKDRMNPIKEWGEECGKNVEKFFHFLNKHLEGREYICGDTFTAADINAFTTIDFNKVNDIRIKPEQTHLQAWYDRIKARPSAKV</sequence>
<dbReference type="InterPro" id="IPR010987">
    <property type="entry name" value="Glutathione-S-Trfase_C-like"/>
</dbReference>